<evidence type="ECO:0000256" key="5">
    <source>
        <dbReference type="ARBA" id="ARBA00022568"/>
    </source>
</evidence>
<protein>
    <recommendedName>
        <fullName evidence="3">Store-operated calcium entry-associated regulatory factor</fullName>
    </recommendedName>
    <alternativeName>
        <fullName evidence="13">Transmembrane protein 66</fullName>
    </alternativeName>
</protein>
<dbReference type="PANTHER" id="PTHR15929:SF0">
    <property type="entry name" value="STORE-OPERATED CALCIUM ENTRY-ASSOCIATED REGULATORY FACTOR"/>
    <property type="match status" value="1"/>
</dbReference>
<dbReference type="GO" id="GO:0006816">
    <property type="term" value="P:calcium ion transport"/>
    <property type="evidence" value="ECO:0007669"/>
    <property type="project" value="UniProtKB-KW"/>
</dbReference>
<evidence type="ECO:0000256" key="2">
    <source>
        <dbReference type="ARBA" id="ARBA00006833"/>
    </source>
</evidence>
<keyword evidence="5" id="KW-0109">Calcium transport</keyword>
<evidence type="ECO:0000256" key="8">
    <source>
        <dbReference type="ARBA" id="ARBA00022824"/>
    </source>
</evidence>
<evidence type="ECO:0000313" key="16">
    <source>
        <dbReference type="Proteomes" id="UP000770717"/>
    </source>
</evidence>
<evidence type="ECO:0000256" key="9">
    <source>
        <dbReference type="ARBA" id="ARBA00022837"/>
    </source>
</evidence>
<gene>
    <name evidence="15" type="ORF">GDO78_022056</name>
</gene>
<evidence type="ECO:0000256" key="13">
    <source>
        <dbReference type="ARBA" id="ARBA00031116"/>
    </source>
</evidence>
<dbReference type="InterPro" id="IPR009567">
    <property type="entry name" value="SARAF"/>
</dbReference>
<feature type="compositionally biased region" description="Basic and acidic residues" evidence="14">
    <location>
        <begin position="108"/>
        <end position="117"/>
    </location>
</feature>
<dbReference type="GO" id="GO:2001256">
    <property type="term" value="P:regulation of store-operated calcium entry"/>
    <property type="evidence" value="ECO:0007669"/>
    <property type="project" value="InterPro"/>
</dbReference>
<sequence length="216" mass="23922">MIFLFQWECKVEMDSAYRFGKIEVSCEGYEYPTDPYILRGSCGLEYTLELSEEGRRRSQGGYRDKSSDWSSQHSYGSEVLQYLVILGLAYGVYKLFLSGPSGQQQHPNPDDYGHEHQTYSQASAPPPPGFKENVTGASSGFVNFGTSSSGSWTNQRPGFWTGLGSGLGLGYLFGSQRPQTVYSSHYSSYTPHDSMWGRPSFHRPSHSTPSVGTTSG</sequence>
<dbReference type="PANTHER" id="PTHR15929">
    <property type="entry name" value="STORE-OPERATED CALCIUM ENTRY-ASSOCIATED REGULATORY FACTOR"/>
    <property type="match status" value="1"/>
</dbReference>
<dbReference type="Proteomes" id="UP000770717">
    <property type="component" value="Unassembled WGS sequence"/>
</dbReference>
<keyword evidence="7" id="KW-0732">Signal</keyword>
<evidence type="ECO:0000256" key="11">
    <source>
        <dbReference type="ARBA" id="ARBA00023065"/>
    </source>
</evidence>
<evidence type="ECO:0000256" key="14">
    <source>
        <dbReference type="SAM" id="MobiDB-lite"/>
    </source>
</evidence>
<comment type="caution">
    <text evidence="15">The sequence shown here is derived from an EMBL/GenBank/DDBJ whole genome shotgun (WGS) entry which is preliminary data.</text>
</comment>
<dbReference type="Pfam" id="PF06682">
    <property type="entry name" value="SARAF"/>
    <property type="match status" value="1"/>
</dbReference>
<keyword evidence="8" id="KW-0256">Endoplasmic reticulum</keyword>
<keyword evidence="11" id="KW-0406">Ion transport</keyword>
<reference evidence="15" key="1">
    <citation type="thesis" date="2020" institute="ProQuest LLC" country="789 East Eisenhower Parkway, Ann Arbor, MI, USA">
        <title>Comparative Genomics and Chromosome Evolution.</title>
        <authorList>
            <person name="Mudd A.B."/>
        </authorList>
    </citation>
    <scope>NUCLEOTIDE SEQUENCE</scope>
    <source>
        <strain evidence="15">HN-11 Male</strain>
        <tissue evidence="15">Kidney and liver</tissue>
    </source>
</reference>
<keyword evidence="6" id="KW-0812">Transmembrane</keyword>
<dbReference type="AlphaFoldDB" id="A0A8J6BE40"/>
<evidence type="ECO:0000313" key="15">
    <source>
        <dbReference type="EMBL" id="KAG9463279.1"/>
    </source>
</evidence>
<evidence type="ECO:0000256" key="6">
    <source>
        <dbReference type="ARBA" id="ARBA00022692"/>
    </source>
</evidence>
<accession>A0A8J6BE40</accession>
<feature type="region of interest" description="Disordered" evidence="14">
    <location>
        <begin position="102"/>
        <end position="136"/>
    </location>
</feature>
<dbReference type="EMBL" id="WNTK01007369">
    <property type="protein sequence ID" value="KAG9463279.1"/>
    <property type="molecule type" value="Genomic_DNA"/>
</dbReference>
<comment type="similarity">
    <text evidence="2">Belongs to the SARAF family.</text>
</comment>
<evidence type="ECO:0000256" key="12">
    <source>
        <dbReference type="ARBA" id="ARBA00023136"/>
    </source>
</evidence>
<keyword evidence="9" id="KW-0106">Calcium</keyword>
<dbReference type="OrthoDB" id="20303at2759"/>
<feature type="non-terminal residue" evidence="15">
    <location>
        <position position="216"/>
    </location>
</feature>
<keyword evidence="4" id="KW-0813">Transport</keyword>
<comment type="subcellular location">
    <subcellularLocation>
        <location evidence="1">Endoplasmic reticulum membrane</location>
        <topology evidence="1">Single-pass type I membrane protein</topology>
    </subcellularLocation>
</comment>
<dbReference type="GO" id="GO:0005789">
    <property type="term" value="C:endoplasmic reticulum membrane"/>
    <property type="evidence" value="ECO:0007669"/>
    <property type="project" value="UniProtKB-SubCell"/>
</dbReference>
<evidence type="ECO:0000256" key="3">
    <source>
        <dbReference type="ARBA" id="ARBA00016584"/>
    </source>
</evidence>
<name>A0A8J6BE40_ELECQ</name>
<keyword evidence="12" id="KW-0472">Membrane</keyword>
<evidence type="ECO:0000256" key="7">
    <source>
        <dbReference type="ARBA" id="ARBA00022729"/>
    </source>
</evidence>
<evidence type="ECO:0000256" key="1">
    <source>
        <dbReference type="ARBA" id="ARBA00004115"/>
    </source>
</evidence>
<proteinExistence type="inferred from homology"/>
<evidence type="ECO:0000256" key="4">
    <source>
        <dbReference type="ARBA" id="ARBA00022448"/>
    </source>
</evidence>
<evidence type="ECO:0000256" key="10">
    <source>
        <dbReference type="ARBA" id="ARBA00022989"/>
    </source>
</evidence>
<keyword evidence="16" id="KW-1185">Reference proteome</keyword>
<organism evidence="15 16">
    <name type="scientific">Eleutherodactylus coqui</name>
    <name type="common">Puerto Rican coqui</name>
    <dbReference type="NCBI Taxonomy" id="57060"/>
    <lineage>
        <taxon>Eukaryota</taxon>
        <taxon>Metazoa</taxon>
        <taxon>Chordata</taxon>
        <taxon>Craniata</taxon>
        <taxon>Vertebrata</taxon>
        <taxon>Euteleostomi</taxon>
        <taxon>Amphibia</taxon>
        <taxon>Batrachia</taxon>
        <taxon>Anura</taxon>
        <taxon>Neobatrachia</taxon>
        <taxon>Hyloidea</taxon>
        <taxon>Eleutherodactylidae</taxon>
        <taxon>Eleutherodactylinae</taxon>
        <taxon>Eleutherodactylus</taxon>
        <taxon>Eleutherodactylus</taxon>
    </lineage>
</organism>
<keyword evidence="10" id="KW-1133">Transmembrane helix</keyword>